<dbReference type="AlphaFoldDB" id="A0A834HI14"/>
<dbReference type="Proteomes" id="UP000626092">
    <property type="component" value="Unassembled WGS sequence"/>
</dbReference>
<name>A0A834HI14_RHOSS</name>
<evidence type="ECO:0000256" key="1">
    <source>
        <dbReference type="SAM" id="MobiDB-lite"/>
    </source>
</evidence>
<evidence type="ECO:0000313" key="2">
    <source>
        <dbReference type="EMBL" id="KAF7153677.1"/>
    </source>
</evidence>
<reference evidence="2" key="1">
    <citation type="submission" date="2019-11" db="EMBL/GenBank/DDBJ databases">
        <authorList>
            <person name="Liu Y."/>
            <person name="Hou J."/>
            <person name="Li T.-Q."/>
            <person name="Guan C.-H."/>
            <person name="Wu X."/>
            <person name="Wu H.-Z."/>
            <person name="Ling F."/>
            <person name="Zhang R."/>
            <person name="Shi X.-G."/>
            <person name="Ren J.-P."/>
            <person name="Chen E.-F."/>
            <person name="Sun J.-M."/>
        </authorList>
    </citation>
    <scope>NUCLEOTIDE SEQUENCE</scope>
    <source>
        <strain evidence="2">Adult_tree_wgs_1</strain>
        <tissue evidence="2">Leaves</tissue>
    </source>
</reference>
<proteinExistence type="predicted"/>
<organism evidence="2 3">
    <name type="scientific">Rhododendron simsii</name>
    <name type="common">Sims's rhododendron</name>
    <dbReference type="NCBI Taxonomy" id="118357"/>
    <lineage>
        <taxon>Eukaryota</taxon>
        <taxon>Viridiplantae</taxon>
        <taxon>Streptophyta</taxon>
        <taxon>Embryophyta</taxon>
        <taxon>Tracheophyta</taxon>
        <taxon>Spermatophyta</taxon>
        <taxon>Magnoliopsida</taxon>
        <taxon>eudicotyledons</taxon>
        <taxon>Gunneridae</taxon>
        <taxon>Pentapetalae</taxon>
        <taxon>asterids</taxon>
        <taxon>Ericales</taxon>
        <taxon>Ericaceae</taxon>
        <taxon>Ericoideae</taxon>
        <taxon>Rhodoreae</taxon>
        <taxon>Rhododendron</taxon>
    </lineage>
</organism>
<protein>
    <submittedName>
        <fullName evidence="2">Uncharacterized protein</fullName>
    </submittedName>
</protein>
<dbReference type="OrthoDB" id="1671673at2759"/>
<sequence>MGNKNGGPRPPRFRGSGRSPFLPTPADVIRILIEEAIRAVIEKTRRRNEQQNGLYYLNRAMTWNCDLPSGMMMQKSFNNEAMSTEEAVSKLLDGIPPEYEDQLQNPEELVKRLNIDVPPECMPEVAAALTKHYNQRHLVRMTT</sequence>
<accession>A0A834HI14</accession>
<evidence type="ECO:0000313" key="3">
    <source>
        <dbReference type="Proteomes" id="UP000626092"/>
    </source>
</evidence>
<gene>
    <name evidence="2" type="ORF">RHSIM_Rhsim01G0049900</name>
</gene>
<feature type="region of interest" description="Disordered" evidence="1">
    <location>
        <begin position="1"/>
        <end position="21"/>
    </location>
</feature>
<comment type="caution">
    <text evidence="2">The sequence shown here is derived from an EMBL/GenBank/DDBJ whole genome shotgun (WGS) entry which is preliminary data.</text>
</comment>
<keyword evidence="3" id="KW-1185">Reference proteome</keyword>
<dbReference type="EMBL" id="WJXA01000001">
    <property type="protein sequence ID" value="KAF7153677.1"/>
    <property type="molecule type" value="Genomic_DNA"/>
</dbReference>